<keyword evidence="3" id="KW-0812">Transmembrane</keyword>
<evidence type="ECO:0000256" key="1">
    <source>
        <dbReference type="ARBA" id="ARBA00006068"/>
    </source>
</evidence>
<name>A0A7H1BAU2_9ACTN</name>
<gene>
    <name evidence="5" type="ORF">IAG42_21155</name>
</gene>
<evidence type="ECO:0000259" key="4">
    <source>
        <dbReference type="Pfam" id="PF03816"/>
    </source>
</evidence>
<dbReference type="NCBIfam" id="TIGR00350">
    <property type="entry name" value="lytR_cpsA_psr"/>
    <property type="match status" value="1"/>
</dbReference>
<dbReference type="KEGG" id="sxn:IAG42_21155"/>
<dbReference type="Proteomes" id="UP000516428">
    <property type="component" value="Chromosome"/>
</dbReference>
<keyword evidence="3" id="KW-0472">Membrane</keyword>
<evidence type="ECO:0000256" key="3">
    <source>
        <dbReference type="SAM" id="Phobius"/>
    </source>
</evidence>
<evidence type="ECO:0000313" key="5">
    <source>
        <dbReference type="EMBL" id="QNS05847.1"/>
    </source>
</evidence>
<protein>
    <submittedName>
        <fullName evidence="5">LCP family protein</fullName>
    </submittedName>
</protein>
<dbReference type="AlphaFoldDB" id="A0A7H1BAU2"/>
<proteinExistence type="inferred from homology"/>
<dbReference type="RefSeq" id="WP_188338537.1">
    <property type="nucleotide sequence ID" value="NZ_CP061281.1"/>
</dbReference>
<feature type="region of interest" description="Disordered" evidence="2">
    <location>
        <begin position="1"/>
        <end position="103"/>
    </location>
</feature>
<feature type="compositionally biased region" description="Polar residues" evidence="2">
    <location>
        <begin position="67"/>
        <end position="80"/>
    </location>
</feature>
<organism evidence="5 6">
    <name type="scientific">Streptomyces xanthii</name>
    <dbReference type="NCBI Taxonomy" id="2768069"/>
    <lineage>
        <taxon>Bacteria</taxon>
        <taxon>Bacillati</taxon>
        <taxon>Actinomycetota</taxon>
        <taxon>Actinomycetes</taxon>
        <taxon>Kitasatosporales</taxon>
        <taxon>Streptomycetaceae</taxon>
        <taxon>Streptomyces</taxon>
    </lineage>
</organism>
<dbReference type="InterPro" id="IPR050922">
    <property type="entry name" value="LytR/CpsA/Psr_CW_biosynth"/>
</dbReference>
<keyword evidence="6" id="KW-1185">Reference proteome</keyword>
<evidence type="ECO:0000313" key="6">
    <source>
        <dbReference type="Proteomes" id="UP000516428"/>
    </source>
</evidence>
<dbReference type="Pfam" id="PF03816">
    <property type="entry name" value="LytR_cpsA_psr"/>
    <property type="match status" value="1"/>
</dbReference>
<reference evidence="5 6" key="1">
    <citation type="submission" date="2020-09" db="EMBL/GenBank/DDBJ databases">
        <title>A novel species.</title>
        <authorList>
            <person name="Gao J."/>
        </authorList>
    </citation>
    <scope>NUCLEOTIDE SEQUENCE [LARGE SCALE GENOMIC DNA]</scope>
    <source>
        <strain evidence="5 6">CRXT-Y-14</strain>
    </source>
</reference>
<comment type="similarity">
    <text evidence="1">Belongs to the LytR/CpsA/Psr (LCP) family.</text>
</comment>
<feature type="compositionally biased region" description="Gly residues" evidence="2">
    <location>
        <begin position="12"/>
        <end position="22"/>
    </location>
</feature>
<dbReference type="PANTHER" id="PTHR33392">
    <property type="entry name" value="POLYISOPRENYL-TEICHOIC ACID--PEPTIDOGLYCAN TEICHOIC ACID TRANSFERASE TAGU"/>
    <property type="match status" value="1"/>
</dbReference>
<sequence>MNDWPDGWSDRQGGGPRGGYGRGSASARPEGVRSMRQVQRPVPPQQPPSAYDDGYGDRYRDEPSYDSGYNTGQVYGQQSRAPRGGGGGDDYGPPTGRPARPANWGKRIKWGVITVVAVVGVTSIATYFWADSKLHRDVDLSKVINRPEAGDGTNYLIVGTDSREGMTDEQKKKLHTGSAEGKRTDTMMILHVGDNGDTLVSLPRDSNVTIPSFKGAESGKLYPGTGRQVKLNAAYAEDGPELLVRTVESNTGLHIDHYAEIGFAGFANIVDAVGGVEMDLKDGFKDKWSGANFEKGKQTLNGQQALAFVRTRHAFAASDLQRTKNQQAFLAALAHKVASPSTVMNPFKLYPTMGAGLDSLVVDKDMSLWDLGSMFMAMKSVSGGDGKSMNMPVNGSVGGNLLWDKAKVKQLVEQFNNDEKVTVTSD</sequence>
<feature type="domain" description="Cell envelope-related transcriptional attenuator" evidence="4">
    <location>
        <begin position="183"/>
        <end position="338"/>
    </location>
</feature>
<dbReference type="PANTHER" id="PTHR33392:SF6">
    <property type="entry name" value="POLYISOPRENYL-TEICHOIC ACID--PEPTIDOGLYCAN TEICHOIC ACID TRANSFERASE TAGU"/>
    <property type="match status" value="1"/>
</dbReference>
<dbReference type="EMBL" id="CP061281">
    <property type="protein sequence ID" value="QNS05847.1"/>
    <property type="molecule type" value="Genomic_DNA"/>
</dbReference>
<feature type="transmembrane region" description="Helical" evidence="3">
    <location>
        <begin position="110"/>
        <end position="130"/>
    </location>
</feature>
<dbReference type="InterPro" id="IPR004474">
    <property type="entry name" value="LytR_CpsA_psr"/>
</dbReference>
<keyword evidence="3" id="KW-1133">Transmembrane helix</keyword>
<dbReference type="Gene3D" id="3.40.630.190">
    <property type="entry name" value="LCP protein"/>
    <property type="match status" value="1"/>
</dbReference>
<accession>A0A7H1BAU2</accession>
<evidence type="ECO:0000256" key="2">
    <source>
        <dbReference type="SAM" id="MobiDB-lite"/>
    </source>
</evidence>